<dbReference type="PANTHER" id="PTHR22746">
    <property type="entry name" value="RAB6A-GEF COMPLEX PARTNER PROTEIN 1"/>
    <property type="match status" value="1"/>
</dbReference>
<gene>
    <name evidence="4" type="ORF">BB560_001245</name>
</gene>
<evidence type="ECO:0000313" key="5">
    <source>
        <dbReference type="Proteomes" id="UP000245609"/>
    </source>
</evidence>
<dbReference type="InterPro" id="IPR009771">
    <property type="entry name" value="RIC1_C"/>
</dbReference>
<feature type="domain" description="RIC1 C-terminal alpha solenoid region" evidence="3">
    <location>
        <begin position="615"/>
        <end position="765"/>
    </location>
</feature>
<dbReference type="GO" id="GO:0005829">
    <property type="term" value="C:cytosol"/>
    <property type="evidence" value="ECO:0007669"/>
    <property type="project" value="TreeGrafter"/>
</dbReference>
<comment type="subcellular location">
    <subcellularLocation>
        <location evidence="1">Membrane</location>
    </subcellularLocation>
</comment>
<evidence type="ECO:0000259" key="3">
    <source>
        <dbReference type="Pfam" id="PF07064"/>
    </source>
</evidence>
<organism evidence="4 5">
    <name type="scientific">Smittium megazygosporum</name>
    <dbReference type="NCBI Taxonomy" id="133381"/>
    <lineage>
        <taxon>Eukaryota</taxon>
        <taxon>Fungi</taxon>
        <taxon>Fungi incertae sedis</taxon>
        <taxon>Zoopagomycota</taxon>
        <taxon>Kickxellomycotina</taxon>
        <taxon>Harpellomycetes</taxon>
        <taxon>Harpellales</taxon>
        <taxon>Legeriomycetaceae</taxon>
        <taxon>Smittium</taxon>
    </lineage>
</organism>
<dbReference type="GO" id="GO:0000139">
    <property type="term" value="C:Golgi membrane"/>
    <property type="evidence" value="ECO:0007669"/>
    <property type="project" value="TreeGrafter"/>
</dbReference>
<name>A0A2T9ZI46_9FUNG</name>
<dbReference type="GO" id="GO:0006886">
    <property type="term" value="P:intracellular protein transport"/>
    <property type="evidence" value="ECO:0007669"/>
    <property type="project" value="InterPro"/>
</dbReference>
<dbReference type="PANTHER" id="PTHR22746:SF10">
    <property type="entry name" value="GUANINE NUCLEOTIDE EXCHANGE FACTOR SUBUNIT RIC1"/>
    <property type="match status" value="1"/>
</dbReference>
<dbReference type="GO" id="GO:0034066">
    <property type="term" value="C:Ric1-Rgp1 guanyl-nucleotide exchange factor complex"/>
    <property type="evidence" value="ECO:0007669"/>
    <property type="project" value="InterPro"/>
</dbReference>
<evidence type="ECO:0000256" key="1">
    <source>
        <dbReference type="ARBA" id="ARBA00004370"/>
    </source>
</evidence>
<proteinExistence type="predicted"/>
<dbReference type="SUPFAM" id="SSF117289">
    <property type="entry name" value="Nucleoporin domain"/>
    <property type="match status" value="1"/>
</dbReference>
<keyword evidence="2" id="KW-0472">Membrane</keyword>
<protein>
    <recommendedName>
        <fullName evidence="3">RIC1 C-terminal alpha solenoid region domain-containing protein</fullName>
    </recommendedName>
</protein>
<dbReference type="GO" id="GO:0042147">
    <property type="term" value="P:retrograde transport, endosome to Golgi"/>
    <property type="evidence" value="ECO:0007669"/>
    <property type="project" value="TreeGrafter"/>
</dbReference>
<dbReference type="Pfam" id="PF07064">
    <property type="entry name" value="RIC1"/>
    <property type="match status" value="1"/>
</dbReference>
<dbReference type="OrthoDB" id="67540at2759"/>
<dbReference type="EMBL" id="MBFS01000144">
    <property type="protein sequence ID" value="PVV04265.1"/>
    <property type="molecule type" value="Genomic_DNA"/>
</dbReference>
<dbReference type="AlphaFoldDB" id="A0A2T9ZI46"/>
<sequence>MYYSIDPISILKLESFNSQLQLESNSIKLGHESIQLSYNGSLIVGISGTSIHLWNCQPFLLLATLKHTDLSEFGYFVNVFWRPMALEFFVVTFGVSYTIEEFSEKIESGISFCTENNILAFISQSNTLNFSLLSDSGFSKVKSIKLPPNKLSCKVSLKWCNYGKYLMVLRGHLIMLYSPLGFLISTFSAVNFIDNINQRVINVFSVLDSFTMYIFYSYKQENDKPSSKESLRGLCVPLIYSQNYKSSLLPSSETKLTFLSSSKLMLYSTNINTELKNYQPDFVSDSLEIPNDYLTKFGTPKLCTLSSTHPLIVLMFSNGLICYNTDKNTWKELSFEKIRVLGSPKGFALTYDRYILFSSQMPNASGQHQVLAVDSTRPALSEAIIFSLTFESEIAHMELFQSFLTVFMANNRVQVFKLLKSQESLQPRLLFSTSLEPIFPNSIKPNKIVCSYVSRDQSSFLFVSQIGFSTSTIFCKYTYAGSPQINSRRMTGKLSFSVKTIFSLSEWFTISPGNYQSMEFGIFSFDGENLSYKLIDLESLTNDQEMSPKLIEQQFSIGLKCYPLKISSKNSTVSGIEHFVNLLQSSESRNSSLIIQCFYVHFYLDYTVSTHRDHKSHRKIVERVKPLSRMSIFPTFFELLLLSVLEDTTLKNDYLRKILKILEEFDCYYSVITHCARKTEMNTWKDLFSEIEGGLCGVFLECVGLGKLEIASNLLVILYALEEPRICELLTYALLNQAVKAGNNKVVSDIMRLVTSTSYSMETSEGKMFDSFIKLLEK</sequence>
<comment type="caution">
    <text evidence="4">The sequence shown here is derived from an EMBL/GenBank/DDBJ whole genome shotgun (WGS) entry which is preliminary data.</text>
</comment>
<reference evidence="4 5" key="1">
    <citation type="journal article" date="2018" name="MBio">
        <title>Comparative Genomics Reveals the Core Gene Toolbox for the Fungus-Insect Symbiosis.</title>
        <authorList>
            <person name="Wang Y."/>
            <person name="Stata M."/>
            <person name="Wang W."/>
            <person name="Stajich J.E."/>
            <person name="White M.M."/>
            <person name="Moncalvo J.M."/>
        </authorList>
    </citation>
    <scope>NUCLEOTIDE SEQUENCE [LARGE SCALE GENOMIC DNA]</scope>
    <source>
        <strain evidence="4 5">SC-DP-2</strain>
    </source>
</reference>
<accession>A0A2T9ZI46</accession>
<keyword evidence="5" id="KW-1185">Reference proteome</keyword>
<dbReference type="Proteomes" id="UP000245609">
    <property type="component" value="Unassembled WGS sequence"/>
</dbReference>
<dbReference type="STRING" id="133381.A0A2T9ZI46"/>
<evidence type="ECO:0000313" key="4">
    <source>
        <dbReference type="EMBL" id="PVV04265.1"/>
    </source>
</evidence>
<evidence type="ECO:0000256" key="2">
    <source>
        <dbReference type="ARBA" id="ARBA00023136"/>
    </source>
</evidence>
<dbReference type="InterPro" id="IPR040096">
    <property type="entry name" value="Ric1"/>
</dbReference>